<evidence type="ECO:0000256" key="1">
    <source>
        <dbReference type="ARBA" id="ARBA00003706"/>
    </source>
</evidence>
<dbReference type="InterPro" id="IPR012541">
    <property type="entry name" value="DBP10_C"/>
</dbReference>
<evidence type="ECO:0000256" key="13">
    <source>
        <dbReference type="ARBA" id="ARBA00047984"/>
    </source>
</evidence>
<dbReference type="PROSITE" id="PS51195">
    <property type="entry name" value="Q_MOTIF"/>
    <property type="match status" value="1"/>
</dbReference>
<dbReference type="SMART" id="SM00487">
    <property type="entry name" value="DEXDc"/>
    <property type="match status" value="1"/>
</dbReference>
<dbReference type="PANTHER" id="PTHR47959:SF8">
    <property type="entry name" value="RNA HELICASE"/>
    <property type="match status" value="1"/>
</dbReference>
<dbReference type="CDD" id="cd17959">
    <property type="entry name" value="DEADc_DDX54"/>
    <property type="match status" value="1"/>
</dbReference>
<dbReference type="PROSITE" id="PS51192">
    <property type="entry name" value="HELICASE_ATP_BIND_1"/>
    <property type="match status" value="1"/>
</dbReference>
<dbReference type="InterPro" id="IPR033517">
    <property type="entry name" value="DDX54/DBP10_DEAD-box_helicase"/>
</dbReference>
<keyword evidence="12" id="KW-0539">Nucleus</keyword>
<dbReference type="InterPro" id="IPR027417">
    <property type="entry name" value="P-loop_NTPase"/>
</dbReference>
<keyword evidence="10" id="KW-0067">ATP-binding</keyword>
<dbReference type="GO" id="GO:0006364">
    <property type="term" value="P:rRNA processing"/>
    <property type="evidence" value="ECO:0007669"/>
    <property type="project" value="UniProtKB-KW"/>
</dbReference>
<evidence type="ECO:0000256" key="8">
    <source>
        <dbReference type="ARBA" id="ARBA00022801"/>
    </source>
</evidence>
<feature type="domain" description="Helicase ATP-binding" evidence="16">
    <location>
        <begin position="115"/>
        <end position="287"/>
    </location>
</feature>
<dbReference type="GO" id="GO:0016787">
    <property type="term" value="F:hydrolase activity"/>
    <property type="evidence" value="ECO:0007669"/>
    <property type="project" value="UniProtKB-KW"/>
</dbReference>
<feature type="region of interest" description="Disordered" evidence="15">
    <location>
        <begin position="819"/>
        <end position="910"/>
    </location>
</feature>
<evidence type="ECO:0000256" key="10">
    <source>
        <dbReference type="ARBA" id="ARBA00022840"/>
    </source>
</evidence>
<dbReference type="EC" id="3.6.4.13" evidence="4"/>
<dbReference type="EMBL" id="MU006090">
    <property type="protein sequence ID" value="KAF2842246.1"/>
    <property type="molecule type" value="Genomic_DNA"/>
</dbReference>
<dbReference type="GO" id="GO:0003724">
    <property type="term" value="F:RNA helicase activity"/>
    <property type="evidence" value="ECO:0007669"/>
    <property type="project" value="UniProtKB-EC"/>
</dbReference>
<evidence type="ECO:0000313" key="19">
    <source>
        <dbReference type="EMBL" id="KAF2842246.1"/>
    </source>
</evidence>
<dbReference type="SMART" id="SM01123">
    <property type="entry name" value="DBP10CT"/>
    <property type="match status" value="1"/>
</dbReference>
<dbReference type="InterPro" id="IPR050079">
    <property type="entry name" value="DEAD_box_RNA_helicase"/>
</dbReference>
<feature type="short sequence motif" description="Q motif" evidence="14">
    <location>
        <begin position="84"/>
        <end position="112"/>
    </location>
</feature>
<evidence type="ECO:0000259" key="16">
    <source>
        <dbReference type="PROSITE" id="PS51192"/>
    </source>
</evidence>
<comment type="subcellular location">
    <subcellularLocation>
        <location evidence="2">Nucleus</location>
        <location evidence="2">Nucleolus</location>
    </subcellularLocation>
</comment>
<dbReference type="InterPro" id="IPR014001">
    <property type="entry name" value="Helicase_ATP-bd"/>
</dbReference>
<dbReference type="InterPro" id="IPR011545">
    <property type="entry name" value="DEAD/DEAH_box_helicase_dom"/>
</dbReference>
<dbReference type="Gene3D" id="3.40.50.300">
    <property type="entry name" value="P-loop containing nucleotide triphosphate hydrolases"/>
    <property type="match status" value="2"/>
</dbReference>
<keyword evidence="5" id="KW-0690">Ribosome biogenesis</keyword>
<gene>
    <name evidence="19" type="ORF">M501DRAFT_928238</name>
</gene>
<evidence type="ECO:0000313" key="20">
    <source>
        <dbReference type="Proteomes" id="UP000799429"/>
    </source>
</evidence>
<keyword evidence="6" id="KW-0698">rRNA processing</keyword>
<proteinExistence type="inferred from homology"/>
<dbReference type="GO" id="GO:0005524">
    <property type="term" value="F:ATP binding"/>
    <property type="evidence" value="ECO:0007669"/>
    <property type="project" value="UniProtKB-KW"/>
</dbReference>
<feature type="compositionally biased region" description="Basic and acidic residues" evidence="15">
    <location>
        <begin position="841"/>
        <end position="902"/>
    </location>
</feature>
<dbReference type="Pfam" id="PF08147">
    <property type="entry name" value="DBP10CT"/>
    <property type="match status" value="1"/>
</dbReference>
<reference evidence="19" key="1">
    <citation type="journal article" date="2020" name="Stud. Mycol.">
        <title>101 Dothideomycetes genomes: a test case for predicting lifestyles and emergence of pathogens.</title>
        <authorList>
            <person name="Haridas S."/>
            <person name="Albert R."/>
            <person name="Binder M."/>
            <person name="Bloem J."/>
            <person name="Labutti K."/>
            <person name="Salamov A."/>
            <person name="Andreopoulos B."/>
            <person name="Baker S."/>
            <person name="Barry K."/>
            <person name="Bills G."/>
            <person name="Bluhm B."/>
            <person name="Cannon C."/>
            <person name="Castanera R."/>
            <person name="Culley D."/>
            <person name="Daum C."/>
            <person name="Ezra D."/>
            <person name="Gonzalez J."/>
            <person name="Henrissat B."/>
            <person name="Kuo A."/>
            <person name="Liang C."/>
            <person name="Lipzen A."/>
            <person name="Lutzoni F."/>
            <person name="Magnuson J."/>
            <person name="Mondo S."/>
            <person name="Nolan M."/>
            <person name="Ohm R."/>
            <person name="Pangilinan J."/>
            <person name="Park H.-J."/>
            <person name="Ramirez L."/>
            <person name="Alfaro M."/>
            <person name="Sun H."/>
            <person name="Tritt A."/>
            <person name="Yoshinaga Y."/>
            <person name="Zwiers L.-H."/>
            <person name="Turgeon B."/>
            <person name="Goodwin S."/>
            <person name="Spatafora J."/>
            <person name="Crous P."/>
            <person name="Grigoriev I."/>
        </authorList>
    </citation>
    <scope>NUCLEOTIDE SEQUENCE</scope>
    <source>
        <strain evidence="19">CBS 101060</strain>
    </source>
</reference>
<dbReference type="Pfam" id="PF00270">
    <property type="entry name" value="DEAD"/>
    <property type="match status" value="1"/>
</dbReference>
<accession>A0A9P4VQT3</accession>
<feature type="region of interest" description="Disordered" evidence="15">
    <location>
        <begin position="335"/>
        <end position="354"/>
    </location>
</feature>
<organism evidence="19 20">
    <name type="scientific">Patellaria atrata CBS 101060</name>
    <dbReference type="NCBI Taxonomy" id="1346257"/>
    <lineage>
        <taxon>Eukaryota</taxon>
        <taxon>Fungi</taxon>
        <taxon>Dikarya</taxon>
        <taxon>Ascomycota</taxon>
        <taxon>Pezizomycotina</taxon>
        <taxon>Dothideomycetes</taxon>
        <taxon>Dothideomycetes incertae sedis</taxon>
        <taxon>Patellariales</taxon>
        <taxon>Patellariaceae</taxon>
        <taxon>Patellaria</taxon>
    </lineage>
</organism>
<evidence type="ECO:0000256" key="3">
    <source>
        <dbReference type="ARBA" id="ARBA00010379"/>
    </source>
</evidence>
<dbReference type="InterPro" id="IPR001650">
    <property type="entry name" value="Helicase_C-like"/>
</dbReference>
<dbReference type="PROSITE" id="PS51194">
    <property type="entry name" value="HELICASE_CTER"/>
    <property type="match status" value="1"/>
</dbReference>
<dbReference type="Pfam" id="PF00271">
    <property type="entry name" value="Helicase_C"/>
    <property type="match status" value="1"/>
</dbReference>
<feature type="domain" description="DEAD-box RNA helicase Q" evidence="18">
    <location>
        <begin position="84"/>
        <end position="112"/>
    </location>
</feature>
<evidence type="ECO:0000256" key="6">
    <source>
        <dbReference type="ARBA" id="ARBA00022552"/>
    </source>
</evidence>
<dbReference type="SMART" id="SM00490">
    <property type="entry name" value="HELICc"/>
    <property type="match status" value="1"/>
</dbReference>
<evidence type="ECO:0000256" key="4">
    <source>
        <dbReference type="ARBA" id="ARBA00012552"/>
    </source>
</evidence>
<keyword evidence="9 19" id="KW-0347">Helicase</keyword>
<evidence type="ECO:0000256" key="14">
    <source>
        <dbReference type="PROSITE-ProRule" id="PRU00552"/>
    </source>
</evidence>
<dbReference type="InterPro" id="IPR014014">
    <property type="entry name" value="RNA_helicase_DEAD_Q_motif"/>
</dbReference>
<evidence type="ECO:0000256" key="2">
    <source>
        <dbReference type="ARBA" id="ARBA00004604"/>
    </source>
</evidence>
<feature type="region of interest" description="Disordered" evidence="15">
    <location>
        <begin position="610"/>
        <end position="658"/>
    </location>
</feature>
<evidence type="ECO:0000256" key="7">
    <source>
        <dbReference type="ARBA" id="ARBA00022741"/>
    </source>
</evidence>
<comment type="similarity">
    <text evidence="3">Belongs to the DEAD box helicase family. DDX54/DBP10 subfamily.</text>
</comment>
<name>A0A9P4VQT3_9PEZI</name>
<comment type="caution">
    <text evidence="19">The sequence shown here is derived from an EMBL/GenBank/DDBJ whole genome shotgun (WGS) entry which is preliminary data.</text>
</comment>
<evidence type="ECO:0000256" key="9">
    <source>
        <dbReference type="ARBA" id="ARBA00022806"/>
    </source>
</evidence>
<keyword evidence="11" id="KW-0694">RNA-binding</keyword>
<evidence type="ECO:0000256" key="5">
    <source>
        <dbReference type="ARBA" id="ARBA00022517"/>
    </source>
</evidence>
<comment type="catalytic activity">
    <reaction evidence="13">
        <text>ATP + H2O = ADP + phosphate + H(+)</text>
        <dbReference type="Rhea" id="RHEA:13065"/>
        <dbReference type="ChEBI" id="CHEBI:15377"/>
        <dbReference type="ChEBI" id="CHEBI:15378"/>
        <dbReference type="ChEBI" id="CHEBI:30616"/>
        <dbReference type="ChEBI" id="CHEBI:43474"/>
        <dbReference type="ChEBI" id="CHEBI:456216"/>
        <dbReference type="EC" id="3.6.4.13"/>
    </reaction>
</comment>
<comment type="function">
    <text evidence="1">ATP-binding RNA helicase involved in the biogenesis of 60S ribosomal subunits and is required for the normal formation of 25S and 5.8S rRNAs.</text>
</comment>
<keyword evidence="8" id="KW-0378">Hydrolase</keyword>
<dbReference type="PANTHER" id="PTHR47959">
    <property type="entry name" value="ATP-DEPENDENT RNA HELICASE RHLE-RELATED"/>
    <property type="match status" value="1"/>
</dbReference>
<evidence type="ECO:0000259" key="17">
    <source>
        <dbReference type="PROSITE" id="PS51194"/>
    </source>
</evidence>
<evidence type="ECO:0000259" key="18">
    <source>
        <dbReference type="PROSITE" id="PS51195"/>
    </source>
</evidence>
<dbReference type="AlphaFoldDB" id="A0A9P4VQT3"/>
<dbReference type="FunFam" id="3.40.50.300:FF:000865">
    <property type="entry name" value="ATP-dependent RNA helicase DDX54"/>
    <property type="match status" value="1"/>
</dbReference>
<protein>
    <recommendedName>
        <fullName evidence="4">RNA helicase</fullName>
        <ecNumber evidence="4">3.6.4.13</ecNumber>
    </recommendedName>
</protein>
<dbReference type="GO" id="GO:0005730">
    <property type="term" value="C:nucleolus"/>
    <property type="evidence" value="ECO:0007669"/>
    <property type="project" value="UniProtKB-SubCell"/>
</dbReference>
<dbReference type="InterPro" id="IPR000629">
    <property type="entry name" value="RNA-helicase_DEAD-box_CS"/>
</dbReference>
<dbReference type="GO" id="GO:0005829">
    <property type="term" value="C:cytosol"/>
    <property type="evidence" value="ECO:0007669"/>
    <property type="project" value="TreeGrafter"/>
</dbReference>
<keyword evidence="20" id="KW-1185">Reference proteome</keyword>
<sequence length="910" mass="100713">MPHRAASPAESENEFDIGNVIFTEGATTQSEDAKARDIQSFDFSIEPVGDEDGDSGDEAFIAARQAASNRKTSNLRGKIGKKGGGFQSMGLNPALQKAITRKGFTVPTPIQRKTIPLILDNQDVVGMARTGSGKTAAFVIPMVEKLKSHSAKVGARGVIMSPSRELALQTLTVVKELSRGTDLRVVLLVGGEGLEEQFASVASNPDIIIATPGRFLHLKVEMGLDLSSVKYIVFDEADRLFEMGFAVQLTELLYSLPTSRQTLLFSATLPKSLVEFARAGLQEPKLVRLDSESKISPELQSAFFTIKSSEKEGALLHIIQDIIKIPAGPTVQSLQLKDRPAGSKKRKRETARSSVTECPTEYSTIIFTATKHHVEYLAALLRSSGYTVSHVYGALDQAARKMQVQDFRSGLSHILVVTDVAARGIDIPVLANVINYDFPSQPKVFVHRVGRTARAGKTGWSYSLIRDSDTPYLLDLQLFLSRRLVLGRIAESTSFSEDVIVGNMPRDKLESSCELVNNLLGHDIDLVNLRTVAQKGEKLYVRTRNAASTESCKRAKEVFSAENAAGLNMLFRNEVHEIESERERMLARLSGFRPQETVFEIGKRGYNNEAGEIMRKRREKIESQKRPTAKVSASSTGMLDQDALPNGSSPSEKDDSDIQSYAGLDDELSASDEELEITFSQPTKSDKSGGDSWKDSALFMSYTPQTSNLVEDRAYGVQSGSYNTAHHSLGFVEAARGATMDLNQDEARGFAEPSKARGMRWDKKSKKYVARANDEDGSRGVKMVRGESGLKIAAGFRSGRFDAWRRSNKIDRLPRTGEAELSKSFHNGNNQFGKRFKHKAERAPKDADRYRDDFHVQKKRVAEAKEKRIGKFKDGTGKSELKGVHDVRKARQLKEKRREKNARPPKRSRI</sequence>
<dbReference type="PROSITE" id="PS00039">
    <property type="entry name" value="DEAD_ATP_HELICASE"/>
    <property type="match status" value="1"/>
</dbReference>
<evidence type="ECO:0000256" key="15">
    <source>
        <dbReference type="SAM" id="MobiDB-lite"/>
    </source>
</evidence>
<dbReference type="CDD" id="cd18787">
    <property type="entry name" value="SF2_C_DEAD"/>
    <property type="match status" value="1"/>
</dbReference>
<dbReference type="GO" id="GO:0003723">
    <property type="term" value="F:RNA binding"/>
    <property type="evidence" value="ECO:0007669"/>
    <property type="project" value="UniProtKB-KW"/>
</dbReference>
<dbReference type="OrthoDB" id="10261375at2759"/>
<dbReference type="SUPFAM" id="SSF52540">
    <property type="entry name" value="P-loop containing nucleoside triphosphate hydrolases"/>
    <property type="match status" value="2"/>
</dbReference>
<keyword evidence="7" id="KW-0547">Nucleotide-binding</keyword>
<evidence type="ECO:0000256" key="11">
    <source>
        <dbReference type="ARBA" id="ARBA00022884"/>
    </source>
</evidence>
<evidence type="ECO:0000256" key="12">
    <source>
        <dbReference type="ARBA" id="ARBA00023242"/>
    </source>
</evidence>
<feature type="domain" description="Helicase C-terminal" evidence="17">
    <location>
        <begin position="350"/>
        <end position="500"/>
    </location>
</feature>
<dbReference type="Proteomes" id="UP000799429">
    <property type="component" value="Unassembled WGS sequence"/>
</dbReference>